<dbReference type="GO" id="GO:0032299">
    <property type="term" value="C:ribonuclease H2 complex"/>
    <property type="evidence" value="ECO:0007669"/>
    <property type="project" value="TreeGrafter"/>
</dbReference>
<dbReference type="EC" id="3.1.26.4" evidence="6 14"/>
<keyword evidence="9 14" id="KW-0540">Nuclease</keyword>
<evidence type="ECO:0000256" key="6">
    <source>
        <dbReference type="ARBA" id="ARBA00012180"/>
    </source>
</evidence>
<evidence type="ECO:0000313" key="19">
    <source>
        <dbReference type="Proteomes" id="UP001154312"/>
    </source>
</evidence>
<dbReference type="InterPro" id="IPR022898">
    <property type="entry name" value="RNase_HII"/>
</dbReference>
<dbReference type="InterPro" id="IPR036397">
    <property type="entry name" value="RNaseH_sf"/>
</dbReference>
<dbReference type="AlphaFoldDB" id="A0A9X4GY41"/>
<evidence type="ECO:0000256" key="2">
    <source>
        <dbReference type="ARBA" id="ARBA00001946"/>
    </source>
</evidence>
<name>A0A9X4GY41_9FIRM</name>
<evidence type="ECO:0000256" key="5">
    <source>
        <dbReference type="ARBA" id="ARBA00007383"/>
    </source>
</evidence>
<dbReference type="GO" id="GO:0030145">
    <property type="term" value="F:manganese ion binding"/>
    <property type="evidence" value="ECO:0007669"/>
    <property type="project" value="UniProtKB-UniRule"/>
</dbReference>
<evidence type="ECO:0000256" key="1">
    <source>
        <dbReference type="ARBA" id="ARBA00000077"/>
    </source>
</evidence>
<proteinExistence type="inferred from homology"/>
<comment type="caution">
    <text evidence="18">The sequence shown here is derived from an EMBL/GenBank/DDBJ whole genome shotgun (WGS) entry which is preliminary data.</text>
</comment>
<dbReference type="GO" id="GO:0003723">
    <property type="term" value="F:RNA binding"/>
    <property type="evidence" value="ECO:0007669"/>
    <property type="project" value="UniProtKB-UniRule"/>
</dbReference>
<feature type="domain" description="RNase H type-2" evidence="17">
    <location>
        <begin position="74"/>
        <end position="262"/>
    </location>
</feature>
<evidence type="ECO:0000256" key="15">
    <source>
        <dbReference type="PROSITE-ProRule" id="PRU01319"/>
    </source>
</evidence>
<feature type="binding site" evidence="14 15">
    <location>
        <position position="81"/>
    </location>
    <ligand>
        <name>a divalent metal cation</name>
        <dbReference type="ChEBI" id="CHEBI:60240"/>
    </ligand>
</feature>
<dbReference type="SUPFAM" id="SSF53098">
    <property type="entry name" value="Ribonuclease H-like"/>
    <property type="match status" value="1"/>
</dbReference>
<keyword evidence="13 14" id="KW-0464">Manganese</keyword>
<dbReference type="CDD" id="cd07182">
    <property type="entry name" value="RNase_HII_bacteria_HII_like"/>
    <property type="match status" value="1"/>
</dbReference>
<evidence type="ECO:0000256" key="16">
    <source>
        <dbReference type="RuleBase" id="RU003515"/>
    </source>
</evidence>
<dbReference type="NCBIfam" id="NF000595">
    <property type="entry name" value="PRK00015.1-3"/>
    <property type="match status" value="1"/>
</dbReference>
<organism evidence="18 19">
    <name type="scientific">Pelotomaculum isophthalicicum JI</name>
    <dbReference type="NCBI Taxonomy" id="947010"/>
    <lineage>
        <taxon>Bacteria</taxon>
        <taxon>Bacillati</taxon>
        <taxon>Bacillota</taxon>
        <taxon>Clostridia</taxon>
        <taxon>Eubacteriales</taxon>
        <taxon>Desulfotomaculaceae</taxon>
        <taxon>Pelotomaculum</taxon>
    </lineage>
</organism>
<feature type="binding site" evidence="14 15">
    <location>
        <position position="80"/>
    </location>
    <ligand>
        <name>a divalent metal cation</name>
        <dbReference type="ChEBI" id="CHEBI:60240"/>
    </ligand>
</feature>
<evidence type="ECO:0000256" key="10">
    <source>
        <dbReference type="ARBA" id="ARBA00022723"/>
    </source>
</evidence>
<evidence type="ECO:0000256" key="12">
    <source>
        <dbReference type="ARBA" id="ARBA00022801"/>
    </source>
</evidence>
<dbReference type="EMBL" id="JAKOAV010000004">
    <property type="protein sequence ID" value="MDF9407445.1"/>
    <property type="molecule type" value="Genomic_DNA"/>
</dbReference>
<comment type="cofactor">
    <cofactor evidence="2">
        <name>Mg(2+)</name>
        <dbReference type="ChEBI" id="CHEBI:18420"/>
    </cofactor>
</comment>
<evidence type="ECO:0000256" key="8">
    <source>
        <dbReference type="ARBA" id="ARBA00022490"/>
    </source>
</evidence>
<reference evidence="18" key="1">
    <citation type="submission" date="2022-02" db="EMBL/GenBank/DDBJ databases">
        <authorList>
            <person name="Leng L."/>
        </authorList>
    </citation>
    <scope>NUCLEOTIDE SEQUENCE</scope>
    <source>
        <strain evidence="18">JI</strain>
    </source>
</reference>
<feature type="binding site" evidence="14 15">
    <location>
        <position position="172"/>
    </location>
    <ligand>
        <name>a divalent metal cation</name>
        <dbReference type="ChEBI" id="CHEBI:60240"/>
    </ligand>
</feature>
<dbReference type="Pfam" id="PF01351">
    <property type="entry name" value="RNase_HII"/>
    <property type="match status" value="1"/>
</dbReference>
<keyword evidence="10 14" id="KW-0479">Metal-binding</keyword>
<dbReference type="InterPro" id="IPR024567">
    <property type="entry name" value="RNase_HII/HIII_dom"/>
</dbReference>
<dbReference type="NCBIfam" id="NF000594">
    <property type="entry name" value="PRK00015.1-1"/>
    <property type="match status" value="1"/>
</dbReference>
<comment type="subcellular location">
    <subcellularLocation>
        <location evidence="4 14">Cytoplasm</location>
    </subcellularLocation>
</comment>
<dbReference type="GO" id="GO:0005737">
    <property type="term" value="C:cytoplasm"/>
    <property type="evidence" value="ECO:0007669"/>
    <property type="project" value="UniProtKB-SubCell"/>
</dbReference>
<dbReference type="InterPro" id="IPR001352">
    <property type="entry name" value="RNase_HII/HIII"/>
</dbReference>
<protein>
    <recommendedName>
        <fullName evidence="7 14">Ribonuclease HII</fullName>
        <shortName evidence="14">RNase HII</shortName>
        <ecNumber evidence="6 14">3.1.26.4</ecNumber>
    </recommendedName>
</protein>
<keyword evidence="19" id="KW-1185">Reference proteome</keyword>
<dbReference type="HAMAP" id="MF_00052_B">
    <property type="entry name" value="RNase_HII_B"/>
    <property type="match status" value="1"/>
</dbReference>
<dbReference type="InterPro" id="IPR012337">
    <property type="entry name" value="RNaseH-like_sf"/>
</dbReference>
<comment type="cofactor">
    <cofactor evidence="14 15">
        <name>Mn(2+)</name>
        <dbReference type="ChEBI" id="CHEBI:29035"/>
    </cofactor>
    <cofactor evidence="14 15">
        <name>Mg(2+)</name>
        <dbReference type="ChEBI" id="CHEBI:18420"/>
    </cofactor>
    <text evidence="14 15">Manganese or magnesium. Binds 1 divalent metal ion per monomer in the absence of substrate. May bind a second metal ion after substrate binding.</text>
</comment>
<dbReference type="RefSeq" id="WP_277442679.1">
    <property type="nucleotide sequence ID" value="NZ_JAKOAV010000004.1"/>
</dbReference>
<evidence type="ECO:0000256" key="9">
    <source>
        <dbReference type="ARBA" id="ARBA00022722"/>
    </source>
</evidence>
<evidence type="ECO:0000256" key="13">
    <source>
        <dbReference type="ARBA" id="ARBA00023211"/>
    </source>
</evidence>
<evidence type="ECO:0000256" key="3">
    <source>
        <dbReference type="ARBA" id="ARBA00004065"/>
    </source>
</evidence>
<comment type="function">
    <text evidence="3 14 16">Endonuclease that specifically degrades the RNA of RNA-DNA hybrids.</text>
</comment>
<dbReference type="Proteomes" id="UP001154312">
    <property type="component" value="Unassembled WGS sequence"/>
</dbReference>
<evidence type="ECO:0000256" key="4">
    <source>
        <dbReference type="ARBA" id="ARBA00004496"/>
    </source>
</evidence>
<dbReference type="FunFam" id="3.30.420.10:FF:000006">
    <property type="entry name" value="Ribonuclease HII"/>
    <property type="match status" value="1"/>
</dbReference>
<dbReference type="PANTHER" id="PTHR10954:SF18">
    <property type="entry name" value="RIBONUCLEASE HII"/>
    <property type="match status" value="1"/>
</dbReference>
<dbReference type="GO" id="GO:0004523">
    <property type="term" value="F:RNA-DNA hybrid ribonuclease activity"/>
    <property type="evidence" value="ECO:0007669"/>
    <property type="project" value="UniProtKB-UniRule"/>
</dbReference>
<dbReference type="GO" id="GO:0043137">
    <property type="term" value="P:DNA replication, removal of RNA primer"/>
    <property type="evidence" value="ECO:0007669"/>
    <property type="project" value="TreeGrafter"/>
</dbReference>
<sequence>MDISGLSVTEIKELVKSSAGASEEFIIALARDQRAGVREIYRKLKKAESAAIAEAQRLAKLFVYEDDLRANGYHPVAGVDEAGRGPLAGPVVAAAVILPDKVHLPDLNDSKKLTPQKRELLAGQIKETALAWAVGISTVEEIYRQNIHHAGLTAMRRAVLGLKVKPAYVLVDGFRIEKLVIPQMPIVGGDGLSASIAAGSILAKVERDHIMDSYHESYPEYGFNRHKGYATPEHLNALARLGPCPIHRAGFRPVMDSVLING</sequence>
<evidence type="ECO:0000256" key="7">
    <source>
        <dbReference type="ARBA" id="ARBA00019179"/>
    </source>
</evidence>
<evidence type="ECO:0000259" key="17">
    <source>
        <dbReference type="PROSITE" id="PS51975"/>
    </source>
</evidence>
<keyword evidence="11 14" id="KW-0255">Endonuclease</keyword>
<accession>A0A9X4GY41</accession>
<gene>
    <name evidence="14" type="primary">rnhB</name>
    <name evidence="18" type="ORF">L7E55_03560</name>
</gene>
<keyword evidence="12 14" id="KW-0378">Hydrolase</keyword>
<comment type="similarity">
    <text evidence="5 14 16">Belongs to the RNase HII family.</text>
</comment>
<dbReference type="PANTHER" id="PTHR10954">
    <property type="entry name" value="RIBONUCLEASE H2 SUBUNIT A"/>
    <property type="match status" value="1"/>
</dbReference>
<keyword evidence="8 14" id="KW-0963">Cytoplasm</keyword>
<evidence type="ECO:0000313" key="18">
    <source>
        <dbReference type="EMBL" id="MDF9407445.1"/>
    </source>
</evidence>
<evidence type="ECO:0000256" key="14">
    <source>
        <dbReference type="HAMAP-Rule" id="MF_00052"/>
    </source>
</evidence>
<dbReference type="Gene3D" id="3.30.420.10">
    <property type="entry name" value="Ribonuclease H-like superfamily/Ribonuclease H"/>
    <property type="match status" value="1"/>
</dbReference>
<evidence type="ECO:0000256" key="11">
    <source>
        <dbReference type="ARBA" id="ARBA00022759"/>
    </source>
</evidence>
<dbReference type="GO" id="GO:0006298">
    <property type="term" value="P:mismatch repair"/>
    <property type="evidence" value="ECO:0007669"/>
    <property type="project" value="TreeGrafter"/>
</dbReference>
<comment type="catalytic activity">
    <reaction evidence="1 14 15 16">
        <text>Endonucleolytic cleavage to 5'-phosphomonoester.</text>
        <dbReference type="EC" id="3.1.26.4"/>
    </reaction>
</comment>
<dbReference type="PROSITE" id="PS51975">
    <property type="entry name" value="RNASE_H_2"/>
    <property type="match status" value="1"/>
</dbReference>